<evidence type="ECO:0000313" key="3">
    <source>
        <dbReference type="Proteomes" id="UP000695562"/>
    </source>
</evidence>
<feature type="region of interest" description="Disordered" evidence="1">
    <location>
        <begin position="112"/>
        <end position="142"/>
    </location>
</feature>
<accession>A0A8J4Q3W2</accession>
<name>A0A8J4Q3W2_9MYCE</name>
<reference evidence="2" key="1">
    <citation type="submission" date="2020-01" db="EMBL/GenBank/DDBJ databases">
        <title>Development of genomics and gene disruption for Polysphondylium violaceum indicates a role for the polyketide synthase stlB in stalk morphogenesis.</title>
        <authorList>
            <person name="Narita B."/>
            <person name="Kawabe Y."/>
            <person name="Kin K."/>
            <person name="Saito T."/>
            <person name="Gibbs R."/>
            <person name="Kuspa A."/>
            <person name="Muzny D."/>
            <person name="Queller D."/>
            <person name="Richards S."/>
            <person name="Strassman J."/>
            <person name="Sucgang R."/>
            <person name="Worley K."/>
            <person name="Schaap P."/>
        </authorList>
    </citation>
    <scope>NUCLEOTIDE SEQUENCE</scope>
    <source>
        <strain evidence="2">QSvi11</strain>
    </source>
</reference>
<gene>
    <name evidence="2" type="ORF">CYY_000974</name>
</gene>
<dbReference type="EMBL" id="AJWJ01000021">
    <property type="protein sequence ID" value="KAF2077727.1"/>
    <property type="molecule type" value="Genomic_DNA"/>
</dbReference>
<protein>
    <recommendedName>
        <fullName evidence="4">Ankyrin repeat-containing protein</fullName>
    </recommendedName>
</protein>
<organism evidence="2 3">
    <name type="scientific">Polysphondylium violaceum</name>
    <dbReference type="NCBI Taxonomy" id="133409"/>
    <lineage>
        <taxon>Eukaryota</taxon>
        <taxon>Amoebozoa</taxon>
        <taxon>Evosea</taxon>
        <taxon>Eumycetozoa</taxon>
        <taxon>Dictyostelia</taxon>
        <taxon>Dictyosteliales</taxon>
        <taxon>Dictyosteliaceae</taxon>
        <taxon>Polysphondylium</taxon>
    </lineage>
</organism>
<dbReference type="OrthoDB" id="76773at2759"/>
<feature type="compositionally biased region" description="Low complexity" evidence="1">
    <location>
        <begin position="112"/>
        <end position="137"/>
    </location>
</feature>
<evidence type="ECO:0000256" key="1">
    <source>
        <dbReference type="SAM" id="MobiDB-lite"/>
    </source>
</evidence>
<dbReference type="InterPro" id="IPR036770">
    <property type="entry name" value="Ankyrin_rpt-contain_sf"/>
</dbReference>
<evidence type="ECO:0008006" key="4">
    <source>
        <dbReference type="Google" id="ProtNLM"/>
    </source>
</evidence>
<feature type="region of interest" description="Disordered" evidence="1">
    <location>
        <begin position="173"/>
        <end position="210"/>
    </location>
</feature>
<dbReference type="Gene3D" id="1.25.40.20">
    <property type="entry name" value="Ankyrin repeat-containing domain"/>
    <property type="match status" value="3"/>
</dbReference>
<dbReference type="Proteomes" id="UP000695562">
    <property type="component" value="Unassembled WGS sequence"/>
</dbReference>
<dbReference type="SMART" id="SM00248">
    <property type="entry name" value="ANK"/>
    <property type="match status" value="10"/>
</dbReference>
<feature type="region of interest" description="Disordered" evidence="1">
    <location>
        <begin position="29"/>
        <end position="51"/>
    </location>
</feature>
<proteinExistence type="predicted"/>
<sequence length="907" mass="102960">MNTLQEPQIPLLFQPPLYKSTTSTTTTMTSASSLQQHQQPKQQQKQIQSQLTTPQIQQQPIQQQQQQIKTINLRDQIILQVFRNSYLLKIINRFIKYSCCELKHVHIKNNVNKSNKNKSCNNSSGSNSNSNNSDNNNYTKERDAKRVKFIEFHHKKESEDRWYRPRPNSRIVSSSNFLMGRGTSSGTTGSGGSSITSTGNGSSGGGSSFLLNGHRHGQSKRYLDIMDARWMCDNGYINLLEYKFKRNEVIYGWDSHVIEVLCTHQRYFDMVKYLFKHHTSSFLSSSIETAGFHGNIKVIQFLHEHQLSYDPSRLILCLVAGTEKFTKPNYKQGIDYVLSVNQWPTPSINLQKSIEEAAFLGNFELVKMFLNMNQGDVTRLALENAMSQGHIEIVKYLYPLTINNNNITFITLDSAAENGHIEIIQYISKQIKDKQSSTSFKRNLFNNIAFELAIINQHFEIVKFISQDSNFEYSSKFAVDEASNNGDLDILVYLISNLCLHGSTNAIDFAAANGHLQVIKFLVSKKYTGTKSAINIASEKGHLEVVKYLMQLKFQLTSYAGEWAAANGHFEIVKHIYETELYKSESFLSSKKELSPMFLIGNSTTNHAAAEGHFEIVEYLFNRGIVGTNLAIDQASANGHLEIVKLLSEQLKPSSIEKAIERGYIEIVKWFHQQSLINPALSSLFSSKSIDIAAKNGFLNIVEFLHTNRTESCTEEAFKLAARNGHYDVVVYLYHNFHSIELTCSIMDLACTGHFRIMEFLHNIGAPCSTKAMIYASSNGHLDIIQFLHKNRSEGCTHDAMDQAASGNQLHVVEWLYENRKEGCSKIALEKSVRCNHISVVKFLLDKYVLNPIDLETRAPQLYPFLIQGSPERVNFIKTLYGFARSRNFLEIQLLFDQHFSSILSSA</sequence>
<dbReference type="SUPFAM" id="SSF48403">
    <property type="entry name" value="Ankyrin repeat"/>
    <property type="match status" value="2"/>
</dbReference>
<dbReference type="Pfam" id="PF12796">
    <property type="entry name" value="Ank_2"/>
    <property type="match status" value="3"/>
</dbReference>
<dbReference type="AlphaFoldDB" id="A0A8J4Q3W2"/>
<dbReference type="PANTHER" id="PTHR46586:SF3">
    <property type="entry name" value="ANKYRIN REPEAT-CONTAINING PROTEIN"/>
    <property type="match status" value="1"/>
</dbReference>
<dbReference type="InterPro" id="IPR052050">
    <property type="entry name" value="SecEffector_AnkRepeat"/>
</dbReference>
<feature type="compositionally biased region" description="Low complexity" evidence="1">
    <location>
        <begin position="182"/>
        <end position="200"/>
    </location>
</feature>
<evidence type="ECO:0000313" key="2">
    <source>
        <dbReference type="EMBL" id="KAF2077727.1"/>
    </source>
</evidence>
<dbReference type="InterPro" id="IPR002110">
    <property type="entry name" value="Ankyrin_rpt"/>
</dbReference>
<comment type="caution">
    <text evidence="2">The sequence shown here is derived from an EMBL/GenBank/DDBJ whole genome shotgun (WGS) entry which is preliminary data.</text>
</comment>
<dbReference type="PANTHER" id="PTHR46586">
    <property type="entry name" value="ANKYRIN REPEAT-CONTAINING PROTEIN"/>
    <property type="match status" value="1"/>
</dbReference>
<keyword evidence="3" id="KW-1185">Reference proteome</keyword>